<dbReference type="EMBL" id="AZHE01000006">
    <property type="protein sequence ID" value="KHN98938.1"/>
    <property type="molecule type" value="Genomic_DNA"/>
</dbReference>
<gene>
    <name evidence="3" type="ORF">MAM_03400</name>
</gene>
<evidence type="ECO:0000256" key="1">
    <source>
        <dbReference type="SAM" id="SignalP"/>
    </source>
</evidence>
<evidence type="ECO:0000259" key="2">
    <source>
        <dbReference type="Pfam" id="PF03068"/>
    </source>
</evidence>
<keyword evidence="1" id="KW-0732">Signal</keyword>
<dbReference type="InterPro" id="IPR004303">
    <property type="entry name" value="PAD"/>
</dbReference>
<accession>A0A0B2WY09</accession>
<dbReference type="GO" id="GO:0004668">
    <property type="term" value="F:protein-arginine deiminase activity"/>
    <property type="evidence" value="ECO:0007669"/>
    <property type="project" value="InterPro"/>
</dbReference>
<comment type="caution">
    <text evidence="3">The sequence shown here is derived from an EMBL/GenBank/DDBJ whole genome shotgun (WGS) entry which is preliminary data.</text>
</comment>
<dbReference type="AlphaFoldDB" id="A0A0B2WY09"/>
<proteinExistence type="predicted"/>
<keyword evidence="4" id="KW-1185">Reference proteome</keyword>
<evidence type="ECO:0000313" key="4">
    <source>
        <dbReference type="Proteomes" id="UP000030816"/>
    </source>
</evidence>
<name>A0A0B2WY09_METAS</name>
<dbReference type="OrthoDB" id="5102063at2759"/>
<dbReference type="STRING" id="1081103.A0A0B2WY09"/>
<dbReference type="GO" id="GO:0005737">
    <property type="term" value="C:cytoplasm"/>
    <property type="evidence" value="ECO:0007669"/>
    <property type="project" value="InterPro"/>
</dbReference>
<feature type="chain" id="PRO_5002078640" evidence="1">
    <location>
        <begin position="24"/>
        <end position="619"/>
    </location>
</feature>
<dbReference type="HOGENOM" id="CLU_015851_0_0_1"/>
<dbReference type="SUPFAM" id="SSF55909">
    <property type="entry name" value="Pentein"/>
    <property type="match status" value="1"/>
</dbReference>
<dbReference type="PANTHER" id="PTHR10837">
    <property type="entry name" value="PEPTIDYLARGININE DEIMINASE"/>
    <property type="match status" value="1"/>
</dbReference>
<dbReference type="Pfam" id="PF03068">
    <property type="entry name" value="PAD"/>
    <property type="match status" value="1"/>
</dbReference>
<dbReference type="InterPro" id="IPR036556">
    <property type="entry name" value="PAD_central_sf"/>
</dbReference>
<evidence type="ECO:0000313" key="3">
    <source>
        <dbReference type="EMBL" id="KHN98938.1"/>
    </source>
</evidence>
<dbReference type="RefSeq" id="XP_040680004.1">
    <property type="nucleotide sequence ID" value="XM_040822199.1"/>
</dbReference>
<organism evidence="3 4">
    <name type="scientific">Metarhizium album (strain ARSEF 1941)</name>
    <dbReference type="NCBI Taxonomy" id="1081103"/>
    <lineage>
        <taxon>Eukaryota</taxon>
        <taxon>Fungi</taxon>
        <taxon>Dikarya</taxon>
        <taxon>Ascomycota</taxon>
        <taxon>Pezizomycotina</taxon>
        <taxon>Sordariomycetes</taxon>
        <taxon>Hypocreomycetidae</taxon>
        <taxon>Hypocreales</taxon>
        <taxon>Clavicipitaceae</taxon>
        <taxon>Metarhizium</taxon>
    </lineage>
</organism>
<dbReference type="PANTHER" id="PTHR10837:SF8">
    <property type="entry name" value="PROTEIN-ARGININE DEIMINASE"/>
    <property type="match status" value="1"/>
</dbReference>
<dbReference type="GeneID" id="63737855"/>
<sequence>MPSTVKAAAVVVGLLATSIHALSATILADTNRDGRVDVNGTSDVEGKATWTEDRGAIFLANIPDAYRRCTLGAPNVAPFMKMLDSCHDASDNVLRNPKFLAPLRTLPNPDLSDSATGVVIVCDKRAAKKVRIFHKMAGNWTYVDKRHTFKAADLRAGLELGIDSRDVRRPGAWNGTVTVNFNLTDRGESVYDTVALRVAPILIGHALNKVEQAFTVTGEYRPQQEAFAERLQSVLAEHGFEEPVARLHPIFGWAHDYFKAGYISMPGPDGPISLRVYIKSSIIALAAQRVYTHFRSASAGAAQHWKSSSSESDKMGNLQVVTPYCHGGRCFPLGRVVMGYSPYTSHQKAAAIFPFMQHQEAQLPFLLDHGWLYYGAIAEYLQFVPANNSRGWTIVVGDPHLAFNLLKEANEAGHGKLPAAHRPHLKDDPFKSCFSRTVKEVVQLPFLPGITKWTAAKIQYNVDVLKHETGVTDDEIVRVPALFYPYGGLASPRKLYCLSHILPSINHPVVGEISEPEHWPAKTGVIGNNLYPARPPWPSRSLFPIATDGLAIGEGQYLAPNPWGPLVNGTDIFAEATSKAFAKAGLNVTYFDNWLFQHEVGGGMHRATNLVRDISQKWW</sequence>
<protein>
    <submittedName>
        <fullName evidence="3">Arginine deiminase type-3</fullName>
    </submittedName>
</protein>
<dbReference type="Proteomes" id="UP000030816">
    <property type="component" value="Unassembled WGS sequence"/>
</dbReference>
<dbReference type="GO" id="GO:0005509">
    <property type="term" value="F:calcium ion binding"/>
    <property type="evidence" value="ECO:0007669"/>
    <property type="project" value="InterPro"/>
</dbReference>
<reference evidence="3 4" key="1">
    <citation type="journal article" date="2014" name="Proc. Natl. Acad. Sci. U.S.A.">
        <title>Trajectory and genomic determinants of fungal-pathogen speciation and host adaptation.</title>
        <authorList>
            <person name="Hu X."/>
            <person name="Xiao G."/>
            <person name="Zheng P."/>
            <person name="Shang Y."/>
            <person name="Su Y."/>
            <person name="Zhang X."/>
            <person name="Liu X."/>
            <person name="Zhan S."/>
            <person name="St Leger R.J."/>
            <person name="Wang C."/>
        </authorList>
    </citation>
    <scope>NUCLEOTIDE SEQUENCE [LARGE SCALE GENOMIC DNA]</scope>
    <source>
        <strain evidence="3 4">ARSEF 1941</strain>
    </source>
</reference>
<feature type="signal peptide" evidence="1">
    <location>
        <begin position="1"/>
        <end position="23"/>
    </location>
</feature>
<feature type="domain" description="Protein-arginine deiminase C-terminal" evidence="2">
    <location>
        <begin position="190"/>
        <end position="619"/>
    </location>
</feature>
<dbReference type="InterPro" id="IPR013530">
    <property type="entry name" value="PAD_C"/>
</dbReference>
<dbReference type="Gene3D" id="3.75.10.10">
    <property type="entry name" value="L-arginine/glycine Amidinotransferase, Chain A"/>
    <property type="match status" value="1"/>
</dbReference>
<dbReference type="SUPFAM" id="SSF110083">
    <property type="entry name" value="Peptidylarginine deiminase Pad4, middle domain"/>
    <property type="match status" value="1"/>
</dbReference>